<evidence type="ECO:0000256" key="1">
    <source>
        <dbReference type="ARBA" id="ARBA00022670"/>
    </source>
</evidence>
<keyword evidence="2" id="KW-0732">Signal</keyword>
<dbReference type="GO" id="GO:0004252">
    <property type="term" value="F:serine-type endopeptidase activity"/>
    <property type="evidence" value="ECO:0007669"/>
    <property type="project" value="InterPro"/>
</dbReference>
<protein>
    <recommendedName>
        <fullName evidence="6">Peptidase S1 domain-containing protein</fullName>
    </recommendedName>
</protein>
<evidence type="ECO:0000256" key="5">
    <source>
        <dbReference type="ARBA" id="ARBA00023180"/>
    </source>
</evidence>
<evidence type="ECO:0000313" key="8">
    <source>
        <dbReference type="Proteomes" id="UP000694403"/>
    </source>
</evidence>
<keyword evidence="8" id="KW-1185">Reference proteome</keyword>
<keyword evidence="5" id="KW-0325">Glycoprotein</keyword>
<keyword evidence="3" id="KW-0378">Hydrolase</keyword>
<dbReference type="GO" id="GO:0006508">
    <property type="term" value="P:proteolysis"/>
    <property type="evidence" value="ECO:0007669"/>
    <property type="project" value="UniProtKB-KW"/>
</dbReference>
<dbReference type="PANTHER" id="PTHR24253">
    <property type="entry name" value="TRANSMEMBRANE PROTEASE SERINE"/>
    <property type="match status" value="1"/>
</dbReference>
<dbReference type="SUPFAM" id="SSF50494">
    <property type="entry name" value="Trypsin-like serine proteases"/>
    <property type="match status" value="1"/>
</dbReference>
<sequence length="154" mass="16282">VWWVRAGGARSPDSWVLSPALGGEGGLVGWSREGEGLKVRTPGSLLIPCQRCSPPGCGRSTWKSADVALLQLTEPVPYTDEILPVCLPGSSDAFPGNRTCWVTGWGSIASEGKTIPRGEALSLRDSSPVLLEKPPLAAALHRPCLWLGGSVQVR</sequence>
<evidence type="ECO:0000259" key="6">
    <source>
        <dbReference type="Pfam" id="PF00089"/>
    </source>
</evidence>
<evidence type="ECO:0000256" key="4">
    <source>
        <dbReference type="ARBA" id="ARBA00023157"/>
    </source>
</evidence>
<name>A0A8C3SCF9_CHESE</name>
<keyword evidence="1" id="KW-0645">Protease</keyword>
<dbReference type="InterPro" id="IPR043504">
    <property type="entry name" value="Peptidase_S1_PA_chymotrypsin"/>
</dbReference>
<feature type="domain" description="Peptidase S1" evidence="6">
    <location>
        <begin position="47"/>
        <end position="113"/>
    </location>
</feature>
<dbReference type="Gene3D" id="2.40.10.10">
    <property type="entry name" value="Trypsin-like serine proteases"/>
    <property type="match status" value="1"/>
</dbReference>
<dbReference type="Pfam" id="PF00089">
    <property type="entry name" value="Trypsin"/>
    <property type="match status" value="1"/>
</dbReference>
<evidence type="ECO:0000256" key="3">
    <source>
        <dbReference type="ARBA" id="ARBA00022801"/>
    </source>
</evidence>
<dbReference type="Ensembl" id="ENSCSRT00000013408.1">
    <property type="protein sequence ID" value="ENSCSRP00000012889.1"/>
    <property type="gene ID" value="ENSCSRG00000009757.1"/>
</dbReference>
<evidence type="ECO:0000313" key="7">
    <source>
        <dbReference type="Ensembl" id="ENSCSRP00000012889.1"/>
    </source>
</evidence>
<dbReference type="InterPro" id="IPR009003">
    <property type="entry name" value="Peptidase_S1_PA"/>
</dbReference>
<dbReference type="AlphaFoldDB" id="A0A8C3SCF9"/>
<dbReference type="PANTHER" id="PTHR24253:SF159">
    <property type="entry name" value="SERINE PROTEASE 42"/>
    <property type="match status" value="1"/>
</dbReference>
<organism evidence="7 8">
    <name type="scientific">Chelydra serpentina</name>
    <name type="common">Snapping turtle</name>
    <name type="synonym">Testudo serpentina</name>
    <dbReference type="NCBI Taxonomy" id="8475"/>
    <lineage>
        <taxon>Eukaryota</taxon>
        <taxon>Metazoa</taxon>
        <taxon>Chordata</taxon>
        <taxon>Craniata</taxon>
        <taxon>Vertebrata</taxon>
        <taxon>Euteleostomi</taxon>
        <taxon>Archelosauria</taxon>
        <taxon>Testudinata</taxon>
        <taxon>Testudines</taxon>
        <taxon>Cryptodira</taxon>
        <taxon>Durocryptodira</taxon>
        <taxon>Americhelydia</taxon>
        <taxon>Chelydroidea</taxon>
        <taxon>Chelydridae</taxon>
        <taxon>Chelydra</taxon>
    </lineage>
</organism>
<reference evidence="7" key="1">
    <citation type="submission" date="2025-08" db="UniProtKB">
        <authorList>
            <consortium name="Ensembl"/>
        </authorList>
    </citation>
    <scope>IDENTIFICATION</scope>
</reference>
<evidence type="ECO:0000256" key="2">
    <source>
        <dbReference type="ARBA" id="ARBA00022729"/>
    </source>
</evidence>
<keyword evidence="4" id="KW-1015">Disulfide bond</keyword>
<proteinExistence type="predicted"/>
<dbReference type="InterPro" id="IPR001254">
    <property type="entry name" value="Trypsin_dom"/>
</dbReference>
<dbReference type="Proteomes" id="UP000694403">
    <property type="component" value="Unplaced"/>
</dbReference>
<reference evidence="7" key="2">
    <citation type="submission" date="2025-09" db="UniProtKB">
        <authorList>
            <consortium name="Ensembl"/>
        </authorList>
    </citation>
    <scope>IDENTIFICATION</scope>
</reference>
<accession>A0A8C3SCF9</accession>